<dbReference type="EMBL" id="JAIWYP010000005">
    <property type="protein sequence ID" value="KAH3827080.1"/>
    <property type="molecule type" value="Genomic_DNA"/>
</dbReference>
<reference evidence="1" key="2">
    <citation type="submission" date="2020-11" db="EMBL/GenBank/DDBJ databases">
        <authorList>
            <person name="McCartney M.A."/>
            <person name="Auch B."/>
            <person name="Kono T."/>
            <person name="Mallez S."/>
            <person name="Becker A."/>
            <person name="Gohl D.M."/>
            <person name="Silverstein K.A.T."/>
            <person name="Koren S."/>
            <person name="Bechman K.B."/>
            <person name="Herman A."/>
            <person name="Abrahante J.E."/>
            <person name="Garbe J."/>
        </authorList>
    </citation>
    <scope>NUCLEOTIDE SEQUENCE</scope>
    <source>
        <strain evidence="1">Duluth1</strain>
        <tissue evidence="1">Whole animal</tissue>
    </source>
</reference>
<gene>
    <name evidence="1" type="ORF">DPMN_129009</name>
</gene>
<keyword evidence="2" id="KW-1185">Reference proteome</keyword>
<dbReference type="AlphaFoldDB" id="A0A9D4H1X7"/>
<evidence type="ECO:0000313" key="2">
    <source>
        <dbReference type="Proteomes" id="UP000828390"/>
    </source>
</evidence>
<dbReference type="Proteomes" id="UP000828390">
    <property type="component" value="Unassembled WGS sequence"/>
</dbReference>
<protein>
    <submittedName>
        <fullName evidence="1">Uncharacterized protein</fullName>
    </submittedName>
</protein>
<comment type="caution">
    <text evidence="1">The sequence shown here is derived from an EMBL/GenBank/DDBJ whole genome shotgun (WGS) entry which is preliminary data.</text>
</comment>
<evidence type="ECO:0000313" key="1">
    <source>
        <dbReference type="EMBL" id="KAH3827080.1"/>
    </source>
</evidence>
<proteinExistence type="predicted"/>
<reference evidence="1" key="1">
    <citation type="journal article" date="2019" name="bioRxiv">
        <title>The Genome of the Zebra Mussel, Dreissena polymorpha: A Resource for Invasive Species Research.</title>
        <authorList>
            <person name="McCartney M.A."/>
            <person name="Auch B."/>
            <person name="Kono T."/>
            <person name="Mallez S."/>
            <person name="Zhang Y."/>
            <person name="Obille A."/>
            <person name="Becker A."/>
            <person name="Abrahante J.E."/>
            <person name="Garbe J."/>
            <person name="Badalamenti J.P."/>
            <person name="Herman A."/>
            <person name="Mangelson H."/>
            <person name="Liachko I."/>
            <person name="Sullivan S."/>
            <person name="Sone E.D."/>
            <person name="Koren S."/>
            <person name="Silverstein K.A.T."/>
            <person name="Beckman K.B."/>
            <person name="Gohl D.M."/>
        </authorList>
    </citation>
    <scope>NUCLEOTIDE SEQUENCE</scope>
    <source>
        <strain evidence="1">Duluth1</strain>
        <tissue evidence="1">Whole animal</tissue>
    </source>
</reference>
<name>A0A9D4H1X7_DREPO</name>
<organism evidence="1 2">
    <name type="scientific">Dreissena polymorpha</name>
    <name type="common">Zebra mussel</name>
    <name type="synonym">Mytilus polymorpha</name>
    <dbReference type="NCBI Taxonomy" id="45954"/>
    <lineage>
        <taxon>Eukaryota</taxon>
        <taxon>Metazoa</taxon>
        <taxon>Spiralia</taxon>
        <taxon>Lophotrochozoa</taxon>
        <taxon>Mollusca</taxon>
        <taxon>Bivalvia</taxon>
        <taxon>Autobranchia</taxon>
        <taxon>Heteroconchia</taxon>
        <taxon>Euheterodonta</taxon>
        <taxon>Imparidentia</taxon>
        <taxon>Neoheterodontei</taxon>
        <taxon>Myida</taxon>
        <taxon>Dreissenoidea</taxon>
        <taxon>Dreissenidae</taxon>
        <taxon>Dreissena</taxon>
    </lineage>
</organism>
<accession>A0A9D4H1X7</accession>
<sequence>MGHARMALRTVHESQSLSSGFTTVTCCLQCGWNHLWHGGHKVTSPARGKITEFRVTAYSEHNEVLQNNM</sequence>